<organism evidence="1 2">
    <name type="scientific">Sinorhizobium garamanticum</name>
    <dbReference type="NCBI Taxonomy" id="680247"/>
    <lineage>
        <taxon>Bacteria</taxon>
        <taxon>Pseudomonadati</taxon>
        <taxon>Pseudomonadota</taxon>
        <taxon>Alphaproteobacteria</taxon>
        <taxon>Hyphomicrobiales</taxon>
        <taxon>Rhizobiaceae</taxon>
        <taxon>Sinorhizobium/Ensifer group</taxon>
        <taxon>Sinorhizobium</taxon>
    </lineage>
</organism>
<sequence>MVRVVDELVPPLTKDEAFVFKVYRSPKDGESVLGYMEPFGVVHSDARAVTWISTPFGVPVLKAFSDVLGLAERHGAKAVWINDPDNLFPNTARPQQ</sequence>
<keyword evidence="2" id="KW-1185">Reference proteome</keyword>
<accession>A0ABY8DGB3</accession>
<dbReference type="RefSeq" id="WP_280661912.1">
    <property type="nucleotide sequence ID" value="NZ_CP120374.1"/>
</dbReference>
<dbReference type="Proteomes" id="UP001229355">
    <property type="component" value="Chromosome 2"/>
</dbReference>
<evidence type="ECO:0000313" key="1">
    <source>
        <dbReference type="EMBL" id="WEX89943.1"/>
    </source>
</evidence>
<dbReference type="EMBL" id="CP120374">
    <property type="protein sequence ID" value="WEX89943.1"/>
    <property type="molecule type" value="Genomic_DNA"/>
</dbReference>
<gene>
    <name evidence="1" type="ORF">PZN02_005280</name>
</gene>
<name>A0ABY8DGB3_9HYPH</name>
<proteinExistence type="predicted"/>
<evidence type="ECO:0000313" key="2">
    <source>
        <dbReference type="Proteomes" id="UP001229355"/>
    </source>
</evidence>
<protein>
    <submittedName>
        <fullName evidence="1">Uncharacterized protein</fullName>
    </submittedName>
</protein>
<reference evidence="1 2" key="1">
    <citation type="submission" date="2023-03" db="EMBL/GenBank/DDBJ databases">
        <authorList>
            <person name="Kaur S."/>
            <person name="Espinosa-Saiz D."/>
            <person name="Velazquez E."/>
            <person name="Menendez E."/>
            <person name="diCenzo G.C."/>
        </authorList>
    </citation>
    <scope>NUCLEOTIDE SEQUENCE [LARGE SCALE GENOMIC DNA]</scope>
    <source>
        <strain evidence="1 2">LMG 24692</strain>
    </source>
</reference>